<evidence type="ECO:0000256" key="2">
    <source>
        <dbReference type="ARBA" id="ARBA00023082"/>
    </source>
</evidence>
<dbReference type="RefSeq" id="WP_170138129.1">
    <property type="nucleotide sequence ID" value="NZ_QPJT01000011.1"/>
</dbReference>
<dbReference type="GO" id="GO:0006352">
    <property type="term" value="P:DNA-templated transcription initiation"/>
    <property type="evidence" value="ECO:0007669"/>
    <property type="project" value="InterPro"/>
</dbReference>
<dbReference type="AlphaFoldDB" id="A0A369B4Y9"/>
<keyword evidence="3" id="KW-0238">DNA-binding</keyword>
<name>A0A369B4Y9_9FIRM</name>
<keyword evidence="4" id="KW-0804">Transcription</keyword>
<keyword evidence="7" id="KW-1185">Reference proteome</keyword>
<evidence type="ECO:0000313" key="6">
    <source>
        <dbReference type="EMBL" id="RCX16385.1"/>
    </source>
</evidence>
<dbReference type="Pfam" id="PF04542">
    <property type="entry name" value="Sigma70_r2"/>
    <property type="match status" value="1"/>
</dbReference>
<accession>A0A369B4Y9</accession>
<dbReference type="InterPro" id="IPR039425">
    <property type="entry name" value="RNA_pol_sigma-70-like"/>
</dbReference>
<dbReference type="Proteomes" id="UP000253034">
    <property type="component" value="Unassembled WGS sequence"/>
</dbReference>
<evidence type="ECO:0000256" key="3">
    <source>
        <dbReference type="ARBA" id="ARBA00023125"/>
    </source>
</evidence>
<keyword evidence="2" id="KW-0731">Sigma factor</keyword>
<dbReference type="PANTHER" id="PTHR43133:SF8">
    <property type="entry name" value="RNA POLYMERASE SIGMA FACTOR HI_1459-RELATED"/>
    <property type="match status" value="1"/>
</dbReference>
<dbReference type="GO" id="GO:0003677">
    <property type="term" value="F:DNA binding"/>
    <property type="evidence" value="ECO:0007669"/>
    <property type="project" value="UniProtKB-KW"/>
</dbReference>
<comment type="caution">
    <text evidence="6">The sequence shown here is derived from an EMBL/GenBank/DDBJ whole genome shotgun (WGS) entry which is preliminary data.</text>
</comment>
<dbReference type="GO" id="GO:0016987">
    <property type="term" value="F:sigma factor activity"/>
    <property type="evidence" value="ECO:0007669"/>
    <property type="project" value="UniProtKB-KW"/>
</dbReference>
<dbReference type="Gene3D" id="1.10.1740.10">
    <property type="match status" value="1"/>
</dbReference>
<evidence type="ECO:0000313" key="7">
    <source>
        <dbReference type="Proteomes" id="UP000253034"/>
    </source>
</evidence>
<dbReference type="SUPFAM" id="SSF88946">
    <property type="entry name" value="Sigma2 domain of RNA polymerase sigma factors"/>
    <property type="match status" value="1"/>
</dbReference>
<evidence type="ECO:0000256" key="4">
    <source>
        <dbReference type="ARBA" id="ARBA00023163"/>
    </source>
</evidence>
<dbReference type="PANTHER" id="PTHR43133">
    <property type="entry name" value="RNA POLYMERASE ECF-TYPE SIGMA FACTO"/>
    <property type="match status" value="1"/>
</dbReference>
<dbReference type="InterPro" id="IPR007627">
    <property type="entry name" value="RNA_pol_sigma70_r2"/>
</dbReference>
<evidence type="ECO:0000259" key="5">
    <source>
        <dbReference type="Pfam" id="PF04542"/>
    </source>
</evidence>
<organism evidence="6 7">
    <name type="scientific">Anaerobacterium chartisolvens</name>
    <dbReference type="NCBI Taxonomy" id="1297424"/>
    <lineage>
        <taxon>Bacteria</taxon>
        <taxon>Bacillati</taxon>
        <taxon>Bacillota</taxon>
        <taxon>Clostridia</taxon>
        <taxon>Eubacteriales</taxon>
        <taxon>Oscillospiraceae</taxon>
        <taxon>Anaerobacterium</taxon>
    </lineage>
</organism>
<proteinExistence type="predicted"/>
<protein>
    <submittedName>
        <fullName evidence="6">Sigma-70-like protein</fullName>
    </submittedName>
</protein>
<evidence type="ECO:0000256" key="1">
    <source>
        <dbReference type="ARBA" id="ARBA00023015"/>
    </source>
</evidence>
<dbReference type="EMBL" id="QPJT01000011">
    <property type="protein sequence ID" value="RCX16385.1"/>
    <property type="molecule type" value="Genomic_DNA"/>
</dbReference>
<feature type="domain" description="RNA polymerase sigma-70 region 2" evidence="5">
    <location>
        <begin position="23"/>
        <end position="84"/>
    </location>
</feature>
<sequence length="93" mass="10300">MAITGRDGFFMAKKGNIPAFEKLMSAYEGRIFNIALAAAGSRERASELAQEVFVRVYKSMARLESEGQLPALVYRTAKIVCVDECDIIDAYSK</sequence>
<reference evidence="6 7" key="1">
    <citation type="submission" date="2018-07" db="EMBL/GenBank/DDBJ databases">
        <title>Genomic Encyclopedia of Type Strains, Phase IV (KMG-IV): sequencing the most valuable type-strain genomes for metagenomic binning, comparative biology and taxonomic classification.</title>
        <authorList>
            <person name="Goeker M."/>
        </authorList>
    </citation>
    <scope>NUCLEOTIDE SEQUENCE [LARGE SCALE GENOMIC DNA]</scope>
    <source>
        <strain evidence="6 7">DSM 27016</strain>
    </source>
</reference>
<gene>
    <name evidence="6" type="ORF">DFR58_111134</name>
</gene>
<dbReference type="InterPro" id="IPR013325">
    <property type="entry name" value="RNA_pol_sigma_r2"/>
</dbReference>
<keyword evidence="1" id="KW-0805">Transcription regulation</keyword>